<feature type="chain" id="PRO_5047213095" evidence="1">
    <location>
        <begin position="24"/>
        <end position="319"/>
    </location>
</feature>
<dbReference type="RefSeq" id="WP_219937966.1">
    <property type="nucleotide sequence ID" value="NZ_JAGFNY010000027.1"/>
</dbReference>
<dbReference type="Pfam" id="PF18393">
    <property type="entry name" value="MotY_N"/>
    <property type="match status" value="1"/>
</dbReference>
<evidence type="ECO:0000259" key="3">
    <source>
        <dbReference type="Pfam" id="PF18393"/>
    </source>
</evidence>
<evidence type="ECO:0000313" key="4">
    <source>
        <dbReference type="EMBL" id="MBW7570741.1"/>
    </source>
</evidence>
<sequence length="319" mass="36042">MKRRFFTNLFILLSILISTDAFCQIRYEAPIDPSAKKLWSNDSSRVKCSLIFDIPSYGFASFVTYSGRNLRSAMVIVPKLGIREPSVMRFISAKPSWHSHANETLLGKIDLYEGFRPYIGPTLSWKILTSLSDGNQILMPYTDKKLANGQNIIPSLSPIGFDDAFKKYLSCQEQLIRVNFNDIKMTPLVFRVKTDELTAKSQRILNEQLEYLKHDPSIIKISIRAYAYDMEKAPENVSLAHDRAEMLKKAYTSIGIKEDIIEIVPFNSLTLNTKESNPVADTSVTARNALITLDRDNAMINKDMEVNVPDVGANTGEND</sequence>
<gene>
    <name evidence="4" type="ORF">J5V48_07535</name>
</gene>
<keyword evidence="1" id="KW-0732">Signal</keyword>
<dbReference type="Pfam" id="PF00691">
    <property type="entry name" value="OmpA"/>
    <property type="match status" value="1"/>
</dbReference>
<organism evidence="4 5">
    <name type="scientific">Succinivibrio faecicola</name>
    <dbReference type="NCBI Taxonomy" id="2820300"/>
    <lineage>
        <taxon>Bacteria</taxon>
        <taxon>Pseudomonadati</taxon>
        <taxon>Pseudomonadota</taxon>
        <taxon>Gammaproteobacteria</taxon>
        <taxon>Aeromonadales</taxon>
        <taxon>Succinivibrionaceae</taxon>
        <taxon>Succinivibrio</taxon>
    </lineage>
</organism>
<dbReference type="Proteomes" id="UP000731465">
    <property type="component" value="Unassembled WGS sequence"/>
</dbReference>
<feature type="domain" description="OmpA-like" evidence="2">
    <location>
        <begin position="190"/>
        <end position="268"/>
    </location>
</feature>
<evidence type="ECO:0000259" key="2">
    <source>
        <dbReference type="Pfam" id="PF00691"/>
    </source>
</evidence>
<accession>A0ABS7DI14</accession>
<dbReference type="InterPro" id="IPR006665">
    <property type="entry name" value="OmpA-like"/>
</dbReference>
<dbReference type="InterPro" id="IPR041544">
    <property type="entry name" value="MotY_N"/>
</dbReference>
<dbReference type="PRINTS" id="PR01023">
    <property type="entry name" value="NAFLGMOTY"/>
</dbReference>
<comment type="caution">
    <text evidence="4">The sequence shown here is derived from an EMBL/GenBank/DDBJ whole genome shotgun (WGS) entry which is preliminary data.</text>
</comment>
<feature type="domain" description="MotY N-terminal" evidence="3">
    <location>
        <begin position="36"/>
        <end position="175"/>
    </location>
</feature>
<dbReference type="Gene3D" id="2.60.40.2540">
    <property type="match status" value="1"/>
</dbReference>
<reference evidence="4 5" key="1">
    <citation type="submission" date="2021-03" db="EMBL/GenBank/DDBJ databases">
        <title>Succinivibrio sp. nov. isolated from feces of cow.</title>
        <authorList>
            <person name="Choi J.-Y."/>
        </authorList>
    </citation>
    <scope>NUCLEOTIDE SEQUENCE [LARGE SCALE GENOMIC DNA]</scope>
    <source>
        <strain evidence="4 5">AGMB01872</strain>
    </source>
</reference>
<feature type="signal peptide" evidence="1">
    <location>
        <begin position="1"/>
        <end position="23"/>
    </location>
</feature>
<dbReference type="SUPFAM" id="SSF103088">
    <property type="entry name" value="OmpA-like"/>
    <property type="match status" value="1"/>
</dbReference>
<protein>
    <submittedName>
        <fullName evidence="4">OmpA family protein</fullName>
    </submittedName>
</protein>
<proteinExistence type="predicted"/>
<evidence type="ECO:0000256" key="1">
    <source>
        <dbReference type="SAM" id="SignalP"/>
    </source>
</evidence>
<evidence type="ECO:0000313" key="5">
    <source>
        <dbReference type="Proteomes" id="UP000731465"/>
    </source>
</evidence>
<name>A0ABS7DI14_9GAMM</name>
<dbReference type="Gene3D" id="3.30.1330.60">
    <property type="entry name" value="OmpA-like domain"/>
    <property type="match status" value="1"/>
</dbReference>
<dbReference type="InterPro" id="IPR036737">
    <property type="entry name" value="OmpA-like_sf"/>
</dbReference>
<dbReference type="EMBL" id="JAGFNY010000027">
    <property type="protein sequence ID" value="MBW7570741.1"/>
    <property type="molecule type" value="Genomic_DNA"/>
</dbReference>
<keyword evidence="5" id="KW-1185">Reference proteome</keyword>